<reference evidence="2" key="1">
    <citation type="submission" date="2023-07" db="EMBL/GenBank/DDBJ databases">
        <authorList>
            <person name="Stuckert A."/>
        </authorList>
    </citation>
    <scope>NUCLEOTIDE SEQUENCE</scope>
</reference>
<comment type="caution">
    <text evidence="2">The sequence shown here is derived from an EMBL/GenBank/DDBJ whole genome shotgun (WGS) entry which is preliminary data.</text>
</comment>
<feature type="region of interest" description="Disordered" evidence="1">
    <location>
        <begin position="66"/>
        <end position="90"/>
    </location>
</feature>
<evidence type="ECO:0000256" key="1">
    <source>
        <dbReference type="SAM" id="MobiDB-lite"/>
    </source>
</evidence>
<dbReference type="InterPro" id="IPR039586">
    <property type="entry name" value="CFAP46"/>
</dbReference>
<feature type="region of interest" description="Disordered" evidence="1">
    <location>
        <begin position="145"/>
        <end position="169"/>
    </location>
</feature>
<dbReference type="Proteomes" id="UP001176940">
    <property type="component" value="Unassembled WGS sequence"/>
</dbReference>
<sequence>MNGKLKFCLYQKFPLINRHVTQNDPNTEDERQRRLTEDFHEILEVLETYLSPVMLQLDFSPFRQPSPPLSVTESLRAKSREKDDKAATTSSASVDAGDCIILLADESLQQFPLESLGIFMDDGINSVSRDFSLQLLYNRIHRDHTEDAEGKRDVKSAKESKQRGDQRKNIKTIAERKPDEKYYQEMSKENRSKGGPGPMGVAVRVQRLPSSYDDVLYLSSCRGSDAGVPINRVLPANCMPVDTHGFKCILYQ</sequence>
<dbReference type="PANTHER" id="PTHR15977">
    <property type="entry name" value="CILIA- AND FLAGELLA-ASSOCIATED PROTEIN 46"/>
    <property type="match status" value="1"/>
</dbReference>
<organism evidence="2 3">
    <name type="scientific">Ranitomeya imitator</name>
    <name type="common">mimic poison frog</name>
    <dbReference type="NCBI Taxonomy" id="111125"/>
    <lineage>
        <taxon>Eukaryota</taxon>
        <taxon>Metazoa</taxon>
        <taxon>Chordata</taxon>
        <taxon>Craniata</taxon>
        <taxon>Vertebrata</taxon>
        <taxon>Euteleostomi</taxon>
        <taxon>Amphibia</taxon>
        <taxon>Batrachia</taxon>
        <taxon>Anura</taxon>
        <taxon>Neobatrachia</taxon>
        <taxon>Hyloidea</taxon>
        <taxon>Dendrobatidae</taxon>
        <taxon>Dendrobatinae</taxon>
        <taxon>Ranitomeya</taxon>
    </lineage>
</organism>
<proteinExistence type="predicted"/>
<accession>A0ABN9MMG1</accession>
<evidence type="ECO:0000313" key="3">
    <source>
        <dbReference type="Proteomes" id="UP001176940"/>
    </source>
</evidence>
<protein>
    <submittedName>
        <fullName evidence="2">Uncharacterized protein</fullName>
    </submittedName>
</protein>
<feature type="compositionally biased region" description="Basic and acidic residues" evidence="1">
    <location>
        <begin position="75"/>
        <end position="86"/>
    </location>
</feature>
<gene>
    <name evidence="2" type="ORF">RIMI_LOCUS21440441</name>
</gene>
<name>A0ABN9MMG1_9NEOB</name>
<keyword evidence="3" id="KW-1185">Reference proteome</keyword>
<dbReference type="PANTHER" id="PTHR15977:SF15">
    <property type="entry name" value="CILIA- AND FLAGELLA-ASSOCIATED PROTEIN 46"/>
    <property type="match status" value="1"/>
</dbReference>
<dbReference type="EMBL" id="CAUEEQ010075475">
    <property type="protein sequence ID" value="CAJ0966588.1"/>
    <property type="molecule type" value="Genomic_DNA"/>
</dbReference>
<evidence type="ECO:0000313" key="2">
    <source>
        <dbReference type="EMBL" id="CAJ0966588.1"/>
    </source>
</evidence>